<dbReference type="PATRIC" id="fig|1515334.3.peg.4085"/>
<dbReference type="Gene3D" id="3.30.70.2190">
    <property type="match status" value="1"/>
</dbReference>
<evidence type="ECO:0000313" key="7">
    <source>
        <dbReference type="EMBL" id="KHQ51273.1"/>
    </source>
</evidence>
<dbReference type="GO" id="GO:0022904">
    <property type="term" value="P:respiratory electron transport chain"/>
    <property type="evidence" value="ECO:0007669"/>
    <property type="project" value="TreeGrafter"/>
</dbReference>
<dbReference type="Gene3D" id="3.30.43.10">
    <property type="entry name" value="Uridine Diphospho-n-acetylenolpyruvylglucosamine Reductase, domain 2"/>
    <property type="match status" value="1"/>
</dbReference>
<dbReference type="PROSITE" id="PS51387">
    <property type="entry name" value="FAD_PCMH"/>
    <property type="match status" value="1"/>
</dbReference>
<dbReference type="InterPro" id="IPR051264">
    <property type="entry name" value="FAD-oxidored/transferase_4"/>
</dbReference>
<dbReference type="InterPro" id="IPR016171">
    <property type="entry name" value="Vanillyl_alc_oxidase_C-sub2"/>
</dbReference>
<dbReference type="Pfam" id="PF01565">
    <property type="entry name" value="FAD_binding_4"/>
    <property type="match status" value="1"/>
</dbReference>
<comment type="cofactor">
    <cofactor evidence="1">
        <name>FAD</name>
        <dbReference type="ChEBI" id="CHEBI:57692"/>
    </cofactor>
</comment>
<evidence type="ECO:0000259" key="6">
    <source>
        <dbReference type="PROSITE" id="PS51387"/>
    </source>
</evidence>
<dbReference type="STRING" id="561184.SAMN05216376_13020"/>
<dbReference type="AlphaFoldDB" id="A0A0B3RX02"/>
<dbReference type="InterPro" id="IPR016164">
    <property type="entry name" value="FAD-linked_Oxase-like_C"/>
</dbReference>
<evidence type="ECO:0000256" key="4">
    <source>
        <dbReference type="ARBA" id="ARBA00022827"/>
    </source>
</evidence>
<dbReference type="PANTHER" id="PTHR43716:SF1">
    <property type="entry name" value="D-2-HYDROXYGLUTARATE DEHYDROGENASE, MITOCHONDRIAL"/>
    <property type="match status" value="1"/>
</dbReference>
<dbReference type="SUPFAM" id="SSF55103">
    <property type="entry name" value="FAD-linked oxidases, C-terminal domain"/>
    <property type="match status" value="1"/>
</dbReference>
<protein>
    <submittedName>
        <fullName evidence="7">Oxidoreductase</fullName>
    </submittedName>
</protein>
<feature type="domain" description="FAD-binding PCMH-type" evidence="6">
    <location>
        <begin position="46"/>
        <end position="225"/>
    </location>
</feature>
<accession>A0A0B3RX02</accession>
<dbReference type="SUPFAM" id="SSF56176">
    <property type="entry name" value="FAD-binding/transporter-associated domain-like"/>
    <property type="match status" value="1"/>
</dbReference>
<evidence type="ECO:0000256" key="3">
    <source>
        <dbReference type="ARBA" id="ARBA00022630"/>
    </source>
</evidence>
<evidence type="ECO:0000313" key="8">
    <source>
        <dbReference type="Proteomes" id="UP000030960"/>
    </source>
</evidence>
<dbReference type="InterPro" id="IPR036318">
    <property type="entry name" value="FAD-bd_PCMH-like_sf"/>
</dbReference>
<comment type="similarity">
    <text evidence="2">Belongs to the FAD-binding oxidoreductase/transferase type 4 family.</text>
</comment>
<dbReference type="InterPro" id="IPR016166">
    <property type="entry name" value="FAD-bd_PCMH"/>
</dbReference>
<keyword evidence="4" id="KW-0274">FAD</keyword>
<dbReference type="GO" id="GO:0071949">
    <property type="term" value="F:FAD binding"/>
    <property type="evidence" value="ECO:0007669"/>
    <property type="project" value="InterPro"/>
</dbReference>
<dbReference type="FunFam" id="1.10.45.10:FF:000001">
    <property type="entry name" value="D-lactate dehydrogenase mitochondrial"/>
    <property type="match status" value="1"/>
</dbReference>
<sequence>MKKAGIQLDADCASGLTELAAALGTKAVLTEPADCDRYASDQSGLIGARPLAVLRPANTEEVAQALRICTRHRIAVVPQGGRTGLSGGASSPAGAVVLSTERMTGVIELDRQGMTMTVWAGTPLETVQTTAREAGLDYPVDIGARGTATIGGTIATNAGGIRVLQHGMTRQNVLGLEAVLADGTILSRLGKTMKDNSGLDLKHLLIGSEGTLGVVTRAVLQLRQNVPDSALALIAVPDHAAALSCLSVARRWFGSRICAFEGMWPDYWDFVCRRTSLAEAAISGQHGFYVLIEVETDHANGEDALETFFAELFENGFAEDGVLAKSLAETQSLWRIREAVGEVDPDFGPHINFDIAVAPSELGKFCESADDLLEGLQDAAGTLKVGHVADGNVHLLVAHDGSAEAEERIETAIYELLSDWNGAVTAEHGVGRLKVRWITHSRSREEMAVMHTLKRQLDPFGILNPGALFGVPES</sequence>
<keyword evidence="5" id="KW-0560">Oxidoreductase</keyword>
<dbReference type="PANTHER" id="PTHR43716">
    <property type="entry name" value="D-2-HYDROXYGLUTARATE DEHYDROGENASE, MITOCHONDRIAL"/>
    <property type="match status" value="1"/>
</dbReference>
<evidence type="ECO:0000256" key="2">
    <source>
        <dbReference type="ARBA" id="ARBA00008000"/>
    </source>
</evidence>
<reference evidence="7 8" key="1">
    <citation type="submission" date="2014-10" db="EMBL/GenBank/DDBJ databases">
        <title>Genome sequence of Ponticoccus sp. strain UMTAT08 isolated from clonal culture of toxic dinoflagellate Alexandrium tamiyavanichii.</title>
        <authorList>
            <person name="Gan H.Y."/>
            <person name="Muhd D.-D."/>
            <person name="Mohd Noor M.E."/>
            <person name="Yeong Y.S."/>
            <person name="Usup G."/>
        </authorList>
    </citation>
    <scope>NUCLEOTIDE SEQUENCE [LARGE SCALE GENOMIC DNA]</scope>
    <source>
        <strain evidence="7 8">UMTAT08</strain>
    </source>
</reference>
<dbReference type="InterPro" id="IPR004113">
    <property type="entry name" value="FAD-bd_oxidored_4_C"/>
</dbReference>
<dbReference type="InterPro" id="IPR016169">
    <property type="entry name" value="FAD-bd_PCMH_sub2"/>
</dbReference>
<dbReference type="OrthoDB" id="9811557at2"/>
<dbReference type="Gene3D" id="3.30.70.2740">
    <property type="match status" value="1"/>
</dbReference>
<evidence type="ECO:0000256" key="1">
    <source>
        <dbReference type="ARBA" id="ARBA00001974"/>
    </source>
</evidence>
<name>A0A0B3RX02_9RHOB</name>
<dbReference type="EMBL" id="JSUQ01000018">
    <property type="protein sequence ID" value="KHQ51273.1"/>
    <property type="molecule type" value="Genomic_DNA"/>
</dbReference>
<dbReference type="GO" id="GO:0016491">
    <property type="term" value="F:oxidoreductase activity"/>
    <property type="evidence" value="ECO:0007669"/>
    <property type="project" value="UniProtKB-KW"/>
</dbReference>
<keyword evidence="3" id="KW-0285">Flavoprotein</keyword>
<keyword evidence="8" id="KW-1185">Reference proteome</keyword>
<comment type="caution">
    <text evidence="7">The sequence shown here is derived from an EMBL/GenBank/DDBJ whole genome shotgun (WGS) entry which is preliminary data.</text>
</comment>
<evidence type="ECO:0000256" key="5">
    <source>
        <dbReference type="ARBA" id="ARBA00023002"/>
    </source>
</evidence>
<gene>
    <name evidence="7" type="ORF">OA50_04054</name>
</gene>
<dbReference type="InterPro" id="IPR016167">
    <property type="entry name" value="FAD-bd_PCMH_sub1"/>
</dbReference>
<dbReference type="Proteomes" id="UP000030960">
    <property type="component" value="Unassembled WGS sequence"/>
</dbReference>
<dbReference type="Gene3D" id="3.30.465.10">
    <property type="match status" value="1"/>
</dbReference>
<dbReference type="InterPro" id="IPR006094">
    <property type="entry name" value="Oxid_FAD_bind_N"/>
</dbReference>
<dbReference type="RefSeq" id="WP_043144780.1">
    <property type="nucleotide sequence ID" value="NZ_JSUQ01000018.1"/>
</dbReference>
<dbReference type="Pfam" id="PF02913">
    <property type="entry name" value="FAD-oxidase_C"/>
    <property type="match status" value="1"/>
</dbReference>
<dbReference type="Gene3D" id="1.10.45.10">
    <property type="entry name" value="Vanillyl-alcohol Oxidase, Chain A, domain 4"/>
    <property type="match status" value="1"/>
</dbReference>
<organism evidence="7 8">
    <name type="scientific">Mameliella alba</name>
    <dbReference type="NCBI Taxonomy" id="561184"/>
    <lineage>
        <taxon>Bacteria</taxon>
        <taxon>Pseudomonadati</taxon>
        <taxon>Pseudomonadota</taxon>
        <taxon>Alphaproteobacteria</taxon>
        <taxon>Rhodobacterales</taxon>
        <taxon>Roseobacteraceae</taxon>
        <taxon>Mameliella</taxon>
    </lineage>
</organism>
<proteinExistence type="inferred from homology"/>